<protein>
    <submittedName>
        <fullName evidence="1">Uncharacterized protein</fullName>
    </submittedName>
</protein>
<name>A0A699YCD7_HAELA</name>
<accession>A0A699YCD7</accession>
<sequence length="79" mass="9106">MPTWGADTPQVFLSDLLPLCNLISSWPVQTVQHKNRLSGVLAMPELAKRYKPVALFYFVKWHSVTRAVPCRQQHMPLYP</sequence>
<dbReference type="Proteomes" id="UP000485058">
    <property type="component" value="Unassembled WGS sequence"/>
</dbReference>
<dbReference type="EMBL" id="BLLF01000070">
    <property type="protein sequence ID" value="GFH07035.1"/>
    <property type="molecule type" value="Genomic_DNA"/>
</dbReference>
<feature type="non-terminal residue" evidence="1">
    <location>
        <position position="1"/>
    </location>
</feature>
<gene>
    <name evidence="1" type="ORF">HaLaN_01777</name>
</gene>
<proteinExistence type="predicted"/>
<evidence type="ECO:0000313" key="2">
    <source>
        <dbReference type="Proteomes" id="UP000485058"/>
    </source>
</evidence>
<keyword evidence="2" id="KW-1185">Reference proteome</keyword>
<comment type="caution">
    <text evidence="1">The sequence shown here is derived from an EMBL/GenBank/DDBJ whole genome shotgun (WGS) entry which is preliminary data.</text>
</comment>
<organism evidence="1 2">
    <name type="scientific">Haematococcus lacustris</name>
    <name type="common">Green alga</name>
    <name type="synonym">Haematococcus pluvialis</name>
    <dbReference type="NCBI Taxonomy" id="44745"/>
    <lineage>
        <taxon>Eukaryota</taxon>
        <taxon>Viridiplantae</taxon>
        <taxon>Chlorophyta</taxon>
        <taxon>core chlorophytes</taxon>
        <taxon>Chlorophyceae</taxon>
        <taxon>CS clade</taxon>
        <taxon>Chlamydomonadales</taxon>
        <taxon>Haematococcaceae</taxon>
        <taxon>Haematococcus</taxon>
    </lineage>
</organism>
<dbReference type="AlphaFoldDB" id="A0A699YCD7"/>
<reference evidence="1 2" key="1">
    <citation type="submission" date="2020-02" db="EMBL/GenBank/DDBJ databases">
        <title>Draft genome sequence of Haematococcus lacustris strain NIES-144.</title>
        <authorList>
            <person name="Morimoto D."/>
            <person name="Nakagawa S."/>
            <person name="Yoshida T."/>
            <person name="Sawayama S."/>
        </authorList>
    </citation>
    <scope>NUCLEOTIDE SEQUENCE [LARGE SCALE GENOMIC DNA]</scope>
    <source>
        <strain evidence="1 2">NIES-144</strain>
    </source>
</reference>
<evidence type="ECO:0000313" key="1">
    <source>
        <dbReference type="EMBL" id="GFH07035.1"/>
    </source>
</evidence>